<gene>
    <name evidence="2" type="ORF">PENTCL1PPCAC_2665</name>
</gene>
<comment type="caution">
    <text evidence="2">The sequence shown here is derived from an EMBL/GenBank/DDBJ whole genome shotgun (WGS) entry which is preliminary data.</text>
</comment>
<name>A0AAV5SK08_9BILA</name>
<keyword evidence="1" id="KW-0812">Transmembrane</keyword>
<evidence type="ECO:0000313" key="2">
    <source>
        <dbReference type="EMBL" id="GMS80490.1"/>
    </source>
</evidence>
<dbReference type="InterPro" id="IPR014756">
    <property type="entry name" value="Ig_E-set"/>
</dbReference>
<keyword evidence="1" id="KW-1133">Transmembrane helix</keyword>
<dbReference type="Gene3D" id="2.60.40.640">
    <property type="match status" value="1"/>
</dbReference>
<dbReference type="Proteomes" id="UP001432027">
    <property type="component" value="Unassembled WGS sequence"/>
</dbReference>
<sequence>LVILIVVSCVIGVIFVVGLIIYCVWKCGKKKEIAERIRDLDKVKKKAEISIQLDSPNTLFVPGVEVTGSMTLIVNEPVIAKSVTISILGMAETHFTV</sequence>
<dbReference type="AlphaFoldDB" id="A0AAV5SK08"/>
<feature type="non-terminal residue" evidence="2">
    <location>
        <position position="1"/>
    </location>
</feature>
<protein>
    <submittedName>
        <fullName evidence="2">Uncharacterized protein</fullName>
    </submittedName>
</protein>
<reference evidence="2" key="1">
    <citation type="submission" date="2023-10" db="EMBL/GenBank/DDBJ databases">
        <title>Genome assembly of Pristionchus species.</title>
        <authorList>
            <person name="Yoshida K."/>
            <person name="Sommer R.J."/>
        </authorList>
    </citation>
    <scope>NUCLEOTIDE SEQUENCE</scope>
    <source>
        <strain evidence="2">RS0144</strain>
    </source>
</reference>
<evidence type="ECO:0000313" key="3">
    <source>
        <dbReference type="Proteomes" id="UP001432027"/>
    </source>
</evidence>
<keyword evidence="1" id="KW-0472">Membrane</keyword>
<dbReference type="EMBL" id="BTSX01000001">
    <property type="protein sequence ID" value="GMS80490.1"/>
    <property type="molecule type" value="Genomic_DNA"/>
</dbReference>
<feature type="non-terminal residue" evidence="2">
    <location>
        <position position="97"/>
    </location>
</feature>
<organism evidence="2 3">
    <name type="scientific">Pristionchus entomophagus</name>
    <dbReference type="NCBI Taxonomy" id="358040"/>
    <lineage>
        <taxon>Eukaryota</taxon>
        <taxon>Metazoa</taxon>
        <taxon>Ecdysozoa</taxon>
        <taxon>Nematoda</taxon>
        <taxon>Chromadorea</taxon>
        <taxon>Rhabditida</taxon>
        <taxon>Rhabditina</taxon>
        <taxon>Diplogasteromorpha</taxon>
        <taxon>Diplogasteroidea</taxon>
        <taxon>Neodiplogasteridae</taxon>
        <taxon>Pristionchus</taxon>
    </lineage>
</organism>
<evidence type="ECO:0000256" key="1">
    <source>
        <dbReference type="SAM" id="Phobius"/>
    </source>
</evidence>
<feature type="transmembrane region" description="Helical" evidence="1">
    <location>
        <begin position="6"/>
        <end position="25"/>
    </location>
</feature>
<dbReference type="InterPro" id="IPR014752">
    <property type="entry name" value="Arrestin-like_C"/>
</dbReference>
<keyword evidence="3" id="KW-1185">Reference proteome</keyword>
<dbReference type="SUPFAM" id="SSF81296">
    <property type="entry name" value="E set domains"/>
    <property type="match status" value="1"/>
</dbReference>
<accession>A0AAV5SK08</accession>
<proteinExistence type="predicted"/>